<dbReference type="Gramene" id="Zm00001eb267830_T001">
    <property type="protein sequence ID" value="Zm00001eb267830_P001"/>
    <property type="gene ID" value="Zm00001eb267830"/>
</dbReference>
<dbReference type="Proteomes" id="UP000007305">
    <property type="component" value="Chromosome 6"/>
</dbReference>
<evidence type="ECO:0000256" key="1">
    <source>
        <dbReference type="SAM" id="MobiDB-lite"/>
    </source>
</evidence>
<keyword evidence="3" id="KW-1185">Reference proteome</keyword>
<reference evidence="3" key="1">
    <citation type="journal article" date="2009" name="Science">
        <title>The B73 maize genome: complexity, diversity, and dynamics.</title>
        <authorList>
            <person name="Schnable P.S."/>
            <person name="Ware D."/>
            <person name="Fulton R.S."/>
            <person name="Stein J.C."/>
            <person name="Wei F."/>
            <person name="Pasternak S."/>
            <person name="Liang C."/>
            <person name="Zhang J."/>
            <person name="Fulton L."/>
            <person name="Graves T.A."/>
            <person name="Minx P."/>
            <person name="Reily A.D."/>
            <person name="Courtney L."/>
            <person name="Kruchowski S.S."/>
            <person name="Tomlinson C."/>
            <person name="Strong C."/>
            <person name="Delehaunty K."/>
            <person name="Fronick C."/>
            <person name="Courtney B."/>
            <person name="Rock S.M."/>
            <person name="Belter E."/>
            <person name="Du F."/>
            <person name="Kim K."/>
            <person name="Abbott R.M."/>
            <person name="Cotton M."/>
            <person name="Levy A."/>
            <person name="Marchetto P."/>
            <person name="Ochoa K."/>
            <person name="Jackson S.M."/>
            <person name="Gillam B."/>
            <person name="Chen W."/>
            <person name="Yan L."/>
            <person name="Higginbotham J."/>
            <person name="Cardenas M."/>
            <person name="Waligorski J."/>
            <person name="Applebaum E."/>
            <person name="Phelps L."/>
            <person name="Falcone J."/>
            <person name="Kanchi K."/>
            <person name="Thane T."/>
            <person name="Scimone A."/>
            <person name="Thane N."/>
            <person name="Henke J."/>
            <person name="Wang T."/>
            <person name="Ruppert J."/>
            <person name="Shah N."/>
            <person name="Rotter K."/>
            <person name="Hodges J."/>
            <person name="Ingenthron E."/>
            <person name="Cordes M."/>
            <person name="Kohlberg S."/>
            <person name="Sgro J."/>
            <person name="Delgado B."/>
            <person name="Mead K."/>
            <person name="Chinwalla A."/>
            <person name="Leonard S."/>
            <person name="Crouse K."/>
            <person name="Collura K."/>
            <person name="Kudrna D."/>
            <person name="Currie J."/>
            <person name="He R."/>
            <person name="Angelova A."/>
            <person name="Rajasekar S."/>
            <person name="Mueller T."/>
            <person name="Lomeli R."/>
            <person name="Scara G."/>
            <person name="Ko A."/>
            <person name="Delaney K."/>
            <person name="Wissotski M."/>
            <person name="Lopez G."/>
            <person name="Campos D."/>
            <person name="Braidotti M."/>
            <person name="Ashley E."/>
            <person name="Golser W."/>
            <person name="Kim H."/>
            <person name="Lee S."/>
            <person name="Lin J."/>
            <person name="Dujmic Z."/>
            <person name="Kim W."/>
            <person name="Talag J."/>
            <person name="Zuccolo A."/>
            <person name="Fan C."/>
            <person name="Sebastian A."/>
            <person name="Kramer M."/>
            <person name="Spiegel L."/>
            <person name="Nascimento L."/>
            <person name="Zutavern T."/>
            <person name="Miller B."/>
            <person name="Ambroise C."/>
            <person name="Muller S."/>
            <person name="Spooner W."/>
            <person name="Narechania A."/>
            <person name="Ren L."/>
            <person name="Wei S."/>
            <person name="Kumari S."/>
            <person name="Faga B."/>
            <person name="Levy M.J."/>
            <person name="McMahan L."/>
            <person name="Van Buren P."/>
            <person name="Vaughn M.W."/>
            <person name="Ying K."/>
            <person name="Yeh C.-T."/>
            <person name="Emrich S.J."/>
            <person name="Jia Y."/>
            <person name="Kalyanaraman A."/>
            <person name="Hsia A.-P."/>
            <person name="Barbazuk W.B."/>
            <person name="Baucom R.S."/>
            <person name="Brutnell T.P."/>
            <person name="Carpita N.C."/>
            <person name="Chaparro C."/>
            <person name="Chia J.-M."/>
            <person name="Deragon J.-M."/>
            <person name="Estill J.C."/>
            <person name="Fu Y."/>
            <person name="Jeddeloh J.A."/>
            <person name="Han Y."/>
            <person name="Lee H."/>
            <person name="Li P."/>
            <person name="Lisch D.R."/>
            <person name="Liu S."/>
            <person name="Liu Z."/>
            <person name="Nagel D.H."/>
            <person name="McCann M.C."/>
            <person name="SanMiguel P."/>
            <person name="Myers A.M."/>
            <person name="Nettleton D."/>
            <person name="Nguyen J."/>
            <person name="Penning B.W."/>
            <person name="Ponnala L."/>
            <person name="Schneider K.L."/>
            <person name="Schwartz D.C."/>
            <person name="Sharma A."/>
            <person name="Soderlund C."/>
            <person name="Springer N.M."/>
            <person name="Sun Q."/>
            <person name="Wang H."/>
            <person name="Waterman M."/>
            <person name="Westerman R."/>
            <person name="Wolfgruber T.K."/>
            <person name="Yang L."/>
            <person name="Yu Y."/>
            <person name="Zhang L."/>
            <person name="Zhou S."/>
            <person name="Zhu Q."/>
            <person name="Bennetzen J.L."/>
            <person name="Dawe R.K."/>
            <person name="Jiang J."/>
            <person name="Jiang N."/>
            <person name="Presting G.G."/>
            <person name="Wessler S.R."/>
            <person name="Aluru S."/>
            <person name="Martienssen R.A."/>
            <person name="Clifton S.W."/>
            <person name="McCombie W.R."/>
            <person name="Wing R.A."/>
            <person name="Wilson R.K."/>
        </authorList>
    </citation>
    <scope>NUCLEOTIDE SEQUENCE [LARGE SCALE GENOMIC DNA]</scope>
    <source>
        <strain evidence="3">cv. B73</strain>
    </source>
</reference>
<feature type="region of interest" description="Disordered" evidence="1">
    <location>
        <begin position="284"/>
        <end position="318"/>
    </location>
</feature>
<organism evidence="2 3">
    <name type="scientific">Zea mays</name>
    <name type="common">Maize</name>
    <dbReference type="NCBI Taxonomy" id="4577"/>
    <lineage>
        <taxon>Eukaryota</taxon>
        <taxon>Viridiplantae</taxon>
        <taxon>Streptophyta</taxon>
        <taxon>Embryophyta</taxon>
        <taxon>Tracheophyta</taxon>
        <taxon>Spermatophyta</taxon>
        <taxon>Magnoliopsida</taxon>
        <taxon>Liliopsida</taxon>
        <taxon>Poales</taxon>
        <taxon>Poaceae</taxon>
        <taxon>PACMAD clade</taxon>
        <taxon>Panicoideae</taxon>
        <taxon>Andropogonodae</taxon>
        <taxon>Andropogoneae</taxon>
        <taxon>Tripsacinae</taxon>
        <taxon>Zea</taxon>
    </lineage>
</organism>
<feature type="compositionally biased region" description="Basic residues" evidence="1">
    <location>
        <begin position="305"/>
        <end position="318"/>
    </location>
</feature>
<proteinExistence type="predicted"/>
<evidence type="ECO:0000313" key="2">
    <source>
        <dbReference type="EnsemblPlants" id="Zm00001eb267830_P001"/>
    </source>
</evidence>
<feature type="compositionally biased region" description="Basic residues" evidence="1">
    <location>
        <begin position="284"/>
        <end position="295"/>
    </location>
</feature>
<reference evidence="2" key="2">
    <citation type="submission" date="2019-07" db="EMBL/GenBank/DDBJ databases">
        <authorList>
            <person name="Seetharam A."/>
            <person name="Woodhouse M."/>
            <person name="Cannon E."/>
        </authorList>
    </citation>
    <scope>NUCLEOTIDE SEQUENCE [LARGE SCALE GENOMIC DNA]</scope>
    <source>
        <strain evidence="2">cv. B73</strain>
    </source>
</reference>
<name>A0A804PUH9_MAIZE</name>
<dbReference type="AlphaFoldDB" id="A0A804PUH9"/>
<dbReference type="FunCoup" id="A0A804PUH9">
    <property type="interactions" value="473"/>
</dbReference>
<accession>A0A804PUH9</accession>
<protein>
    <submittedName>
        <fullName evidence="2">Uncharacterized protein</fullName>
    </submittedName>
</protein>
<evidence type="ECO:0000313" key="3">
    <source>
        <dbReference type="Proteomes" id="UP000007305"/>
    </source>
</evidence>
<sequence>MLLVSFDLRELEETSSDGSIGTPGEEPTGDLLVARAVEDAEHLRRRALEPERVLAGAEDVAYGAALGALPPVQHLDPFVLGAAPGHPVAPVGDPAREVGHGVALVRWDGIVGALVQQQPDHRVLPGLHRQDARLEALGGVAHEAGADAHGGGGGDVREHVGGEQEVDGPGVRVERRVQTDAHGVVHDHGEAVGAEVDGRPREPAHGLPDGADVAHLLVPELGGDLGCAEVQVRLPGPGRPRPAAGQVAVQEVHATSQRRVQEPLRLHELGVEKELQLLHVARVHRQRATPRRQRAAPRVLGGARRNARRHHGGLRHHG</sequence>
<reference evidence="2" key="3">
    <citation type="submission" date="2021-05" db="UniProtKB">
        <authorList>
            <consortium name="EnsemblPlants"/>
        </authorList>
    </citation>
    <scope>IDENTIFICATION</scope>
    <source>
        <strain evidence="2">cv. B73</strain>
    </source>
</reference>
<dbReference type="EnsemblPlants" id="Zm00001eb267830_T001">
    <property type="protein sequence ID" value="Zm00001eb267830_P001"/>
    <property type="gene ID" value="Zm00001eb267830"/>
</dbReference>
<dbReference type="InParanoid" id="A0A804PUH9"/>